<dbReference type="EMBL" id="SMOL01000120">
    <property type="protein sequence ID" value="KAB2632490.1"/>
    <property type="molecule type" value="Genomic_DNA"/>
</dbReference>
<organism evidence="1 2">
    <name type="scientific">Pyrus ussuriensis x Pyrus communis</name>
    <dbReference type="NCBI Taxonomy" id="2448454"/>
    <lineage>
        <taxon>Eukaryota</taxon>
        <taxon>Viridiplantae</taxon>
        <taxon>Streptophyta</taxon>
        <taxon>Embryophyta</taxon>
        <taxon>Tracheophyta</taxon>
        <taxon>Spermatophyta</taxon>
        <taxon>Magnoliopsida</taxon>
        <taxon>eudicotyledons</taxon>
        <taxon>Gunneridae</taxon>
        <taxon>Pentapetalae</taxon>
        <taxon>rosids</taxon>
        <taxon>fabids</taxon>
        <taxon>Rosales</taxon>
        <taxon>Rosaceae</taxon>
        <taxon>Amygdaloideae</taxon>
        <taxon>Maleae</taxon>
        <taxon>Pyrus</taxon>
    </lineage>
</organism>
<sequence>MALDQPDYSITKTLAASDPSTDQILGPRFTDIVLETITTMMNDNLLEPHLRAMITRTGNLPIPRLHGHRFHQPGSVG</sequence>
<proteinExistence type="predicted"/>
<gene>
    <name evidence="1" type="ORF">D8674_028737</name>
</gene>
<reference evidence="2" key="2">
    <citation type="submission" date="2019-10" db="EMBL/GenBank/DDBJ databases">
        <title>A de novo genome assembly of a pear dwarfing rootstock.</title>
        <authorList>
            <person name="Wang F."/>
            <person name="Wang J."/>
            <person name="Li S."/>
            <person name="Zhang Y."/>
            <person name="Fang M."/>
            <person name="Ma L."/>
            <person name="Zhao Y."/>
            <person name="Jiang S."/>
        </authorList>
    </citation>
    <scope>NUCLEOTIDE SEQUENCE [LARGE SCALE GENOMIC DNA]</scope>
</reference>
<dbReference type="AlphaFoldDB" id="A0A5N5I4G1"/>
<protein>
    <submittedName>
        <fullName evidence="1">Uncharacterized protein</fullName>
    </submittedName>
</protein>
<comment type="caution">
    <text evidence="1">The sequence shown here is derived from an EMBL/GenBank/DDBJ whole genome shotgun (WGS) entry which is preliminary data.</text>
</comment>
<evidence type="ECO:0000313" key="1">
    <source>
        <dbReference type="EMBL" id="KAB2632490.1"/>
    </source>
</evidence>
<reference evidence="1 2" key="1">
    <citation type="submission" date="2019-09" db="EMBL/GenBank/DDBJ databases">
        <authorList>
            <person name="Ou C."/>
        </authorList>
    </citation>
    <scope>NUCLEOTIDE SEQUENCE [LARGE SCALE GENOMIC DNA]</scope>
    <source>
        <strain evidence="1">S2</strain>
        <tissue evidence="1">Leaf</tissue>
    </source>
</reference>
<dbReference type="Proteomes" id="UP000327157">
    <property type="component" value="Chromosome 6"/>
</dbReference>
<reference evidence="1 2" key="3">
    <citation type="submission" date="2019-11" db="EMBL/GenBank/DDBJ databases">
        <title>A de novo genome assembly of a pear dwarfing rootstock.</title>
        <authorList>
            <person name="Wang F."/>
            <person name="Wang J."/>
            <person name="Li S."/>
            <person name="Zhang Y."/>
            <person name="Fang M."/>
            <person name="Ma L."/>
            <person name="Zhao Y."/>
            <person name="Jiang S."/>
        </authorList>
    </citation>
    <scope>NUCLEOTIDE SEQUENCE [LARGE SCALE GENOMIC DNA]</scope>
    <source>
        <strain evidence="1">S2</strain>
        <tissue evidence="1">Leaf</tissue>
    </source>
</reference>
<name>A0A5N5I4G1_9ROSA</name>
<evidence type="ECO:0000313" key="2">
    <source>
        <dbReference type="Proteomes" id="UP000327157"/>
    </source>
</evidence>
<accession>A0A5N5I4G1</accession>
<keyword evidence="2" id="KW-1185">Reference proteome</keyword>